<accession>A0A6L2MRU2</accession>
<name>A0A6L2MRU2_TANCI</name>
<protein>
    <submittedName>
        <fullName evidence="1">Uncharacterized protein</fullName>
    </submittedName>
</protein>
<organism evidence="1">
    <name type="scientific">Tanacetum cinerariifolium</name>
    <name type="common">Dalmatian daisy</name>
    <name type="synonym">Chrysanthemum cinerariifolium</name>
    <dbReference type="NCBI Taxonomy" id="118510"/>
    <lineage>
        <taxon>Eukaryota</taxon>
        <taxon>Viridiplantae</taxon>
        <taxon>Streptophyta</taxon>
        <taxon>Embryophyta</taxon>
        <taxon>Tracheophyta</taxon>
        <taxon>Spermatophyta</taxon>
        <taxon>Magnoliopsida</taxon>
        <taxon>eudicotyledons</taxon>
        <taxon>Gunneridae</taxon>
        <taxon>Pentapetalae</taxon>
        <taxon>asterids</taxon>
        <taxon>campanulids</taxon>
        <taxon>Asterales</taxon>
        <taxon>Asteraceae</taxon>
        <taxon>Asteroideae</taxon>
        <taxon>Anthemideae</taxon>
        <taxon>Anthemidinae</taxon>
        <taxon>Tanacetum</taxon>
    </lineage>
</organism>
<proteinExistence type="predicted"/>
<comment type="caution">
    <text evidence="1">The sequence shown here is derived from an EMBL/GenBank/DDBJ whole genome shotgun (WGS) entry which is preliminary data.</text>
</comment>
<gene>
    <name evidence="1" type="ORF">Tci_047043</name>
</gene>
<sequence length="130" mass="14977">MTHKLDDMIEFPNSRPKETYREDLDSEMVMVKIPSTPQVLSSFEEYTPPVTYPEEVEETLGTPIEEVPIFDEPKPQPRPLHNYTSLDVILREERGPDPPTKPHSLDILRMKVVDHLTIHTPPSPHVTFPP</sequence>
<reference evidence="1" key="1">
    <citation type="journal article" date="2019" name="Sci. Rep.">
        <title>Draft genome of Tanacetum cinerariifolium, the natural source of mosquito coil.</title>
        <authorList>
            <person name="Yamashiro T."/>
            <person name="Shiraishi A."/>
            <person name="Satake H."/>
            <person name="Nakayama K."/>
        </authorList>
    </citation>
    <scope>NUCLEOTIDE SEQUENCE</scope>
</reference>
<evidence type="ECO:0000313" key="1">
    <source>
        <dbReference type="EMBL" id="GEU75065.1"/>
    </source>
</evidence>
<dbReference type="EMBL" id="BKCJ010007008">
    <property type="protein sequence ID" value="GEU75065.1"/>
    <property type="molecule type" value="Genomic_DNA"/>
</dbReference>
<dbReference type="AlphaFoldDB" id="A0A6L2MRU2"/>